<reference evidence="1 2" key="1">
    <citation type="submission" date="2014-11" db="EMBL/GenBank/DDBJ databases">
        <title>Draft genome sequence of Chelonobacter oris 1662T, associated with respiratory disease in Hermann's Tortoises.</title>
        <authorList>
            <person name="Kudirkiene E."/>
            <person name="Hansen M.J."/>
            <person name="Bojesen A.M."/>
        </authorList>
    </citation>
    <scope>NUCLEOTIDE SEQUENCE [LARGE SCALE GENOMIC DNA]</scope>
    <source>
        <strain evidence="1 2">1662</strain>
    </source>
</reference>
<keyword evidence="2" id="KW-1185">Reference proteome</keyword>
<evidence type="ECO:0000313" key="1">
    <source>
        <dbReference type="EMBL" id="KGQ70706.1"/>
    </source>
</evidence>
<accession>A0A0A3AN24</accession>
<proteinExistence type="predicted"/>
<dbReference type="STRING" id="505317.OA57_04915"/>
<dbReference type="EMBL" id="JSUM01000006">
    <property type="protein sequence ID" value="KGQ70706.1"/>
    <property type="molecule type" value="Genomic_DNA"/>
</dbReference>
<sequence length="65" mass="7593">MPFFDHSLIILEQLAKIKSAYKLISSPAFLRFLDDNLHYPVANVVFPPAVNCPRWWERKRSNGCM</sequence>
<evidence type="ECO:0000313" key="2">
    <source>
        <dbReference type="Proteomes" id="UP000030380"/>
    </source>
</evidence>
<dbReference type="Proteomes" id="UP000030380">
    <property type="component" value="Unassembled WGS sequence"/>
</dbReference>
<comment type="caution">
    <text evidence="1">The sequence shown here is derived from an EMBL/GenBank/DDBJ whole genome shotgun (WGS) entry which is preliminary data.</text>
</comment>
<gene>
    <name evidence="1" type="ORF">OA57_04915</name>
</gene>
<name>A0A0A3AN24_9PAST</name>
<organism evidence="1 2">
    <name type="scientific">Chelonobacter oris</name>
    <dbReference type="NCBI Taxonomy" id="505317"/>
    <lineage>
        <taxon>Bacteria</taxon>
        <taxon>Pseudomonadati</taxon>
        <taxon>Pseudomonadota</taxon>
        <taxon>Gammaproteobacteria</taxon>
        <taxon>Pasteurellales</taxon>
        <taxon>Pasteurellaceae</taxon>
        <taxon>Chelonobacter</taxon>
    </lineage>
</organism>
<dbReference type="AlphaFoldDB" id="A0A0A3AN24"/>
<protein>
    <submittedName>
        <fullName evidence="1">Uncharacterized protein</fullName>
    </submittedName>
</protein>